<dbReference type="VEuPathDB" id="TriTrypDB:LPAL13_150009000"/>
<accession>A0A088RL65</accession>
<keyword evidence="1" id="KW-0472">Membrane</keyword>
<dbReference type="RefSeq" id="XP_010697415.1">
    <property type="nucleotide sequence ID" value="XM_010699113.1"/>
</dbReference>
<proteinExistence type="predicted"/>
<dbReference type="GeneID" id="22573455"/>
<feature type="transmembrane region" description="Helical" evidence="1">
    <location>
        <begin position="632"/>
        <end position="653"/>
    </location>
</feature>
<dbReference type="eggNOG" id="ENOG502SAFF">
    <property type="taxonomic scope" value="Eukaryota"/>
</dbReference>
<organism evidence="2 3">
    <name type="scientific">Leishmania panamensis</name>
    <dbReference type="NCBI Taxonomy" id="5679"/>
    <lineage>
        <taxon>Eukaryota</taxon>
        <taxon>Discoba</taxon>
        <taxon>Euglenozoa</taxon>
        <taxon>Kinetoplastea</taxon>
        <taxon>Metakinetoplastina</taxon>
        <taxon>Trypanosomatida</taxon>
        <taxon>Trypanosomatidae</taxon>
        <taxon>Leishmaniinae</taxon>
        <taxon>Leishmania</taxon>
        <taxon>Leishmania guyanensis species complex</taxon>
    </lineage>
</organism>
<gene>
    <name evidence="2" type="ORF">LPMP_150390</name>
</gene>
<dbReference type="VEuPathDB" id="TriTrypDB:LPMP_150390"/>
<dbReference type="OrthoDB" id="272876at2759"/>
<protein>
    <submittedName>
        <fullName evidence="2">Uncharacterized protein</fullName>
    </submittedName>
</protein>
<evidence type="ECO:0000313" key="3">
    <source>
        <dbReference type="Proteomes" id="UP000063063"/>
    </source>
</evidence>
<dbReference type="AlphaFoldDB" id="A0A088RL65"/>
<evidence type="ECO:0000256" key="1">
    <source>
        <dbReference type="SAM" id="Phobius"/>
    </source>
</evidence>
<keyword evidence="1" id="KW-1133">Transmembrane helix</keyword>
<dbReference type="KEGG" id="lpan:LPMP_150390"/>
<evidence type="ECO:0000313" key="2">
    <source>
        <dbReference type="EMBL" id="AIN96762.1"/>
    </source>
</evidence>
<sequence>MRISVAPEAVARRHERPSTLCQGSMTQNASHRVLSECGGLSLLRPAVHATFRLPRQHSRQALSLLAAFAVLACLCSPRVSAISDAFEKVPNAFSSTGTAVRAVYEAMQLTSDNFTLGSWEPLRSSAYVLCDANGDSFSDAAARSASPAVDFIAQAWCTSYGMGILVNQSVHWSTMAPPGLQLGNSSMLSSRALLWDCLTYSCDMENLIVAHSAGQAPPPAVGGLGVSTPCCGSTNSTFVLYMTRGLLVQSAALPVAALNREAEALYSSVIDEENTRNSLNECRDTGSSRSGAGNRALRSSKSCLTAAAASRASLAEAATTPSRSKEMDFCLVRQLPPSLFAGTARSDHGDGGVVFSVNASICGADITDRINEQDATLIMRGYTVVLTTAEGVEELSFPKELIVSMASWIASPQNNSSSCYDGEQSLLRKKGCCTWGLNASQTTAYRTGEYLECPFDPSALAHLPPLVLSVRDESIVSTDETSNACRIALHLSSCMTPDGKALRFYSTGSLVSMLERHKHTMGDYREPPIVVGMQQLRGATVAVTRRARISKWSSGASDAGYNLPLLYLAVPRGTAVAADVNTLGALCVTSAACGTHQTFYPSLNRCAYVPCTRVFLYSFDADTFTCTPRRTFVGIFATLCFTLLATEGLVLYLRRKTEWAKEVHMRLVRQVQRRDTEAE</sequence>
<name>A0A088RL65_LEIPA</name>
<keyword evidence="3" id="KW-1185">Reference proteome</keyword>
<dbReference type="Proteomes" id="UP000063063">
    <property type="component" value="Chromosome 15"/>
</dbReference>
<dbReference type="EMBL" id="CP009384">
    <property type="protein sequence ID" value="AIN96762.1"/>
    <property type="molecule type" value="Genomic_DNA"/>
</dbReference>
<reference evidence="2 3" key="1">
    <citation type="journal article" date="2015" name="Sci. Rep.">
        <title>The genome of Leishmania panamensis: insights into genomics of the L. (Viannia) subgenus.</title>
        <authorList>
            <person name="Llanes A."/>
            <person name="Restrepo C.M."/>
            <person name="Vecchio G.D."/>
            <person name="Anguizola F.J."/>
            <person name="Lleonart R."/>
        </authorList>
    </citation>
    <scope>NUCLEOTIDE SEQUENCE [LARGE SCALE GENOMIC DNA]</scope>
    <source>
        <strain evidence="2 3">MHOM/PA/94/PSC-1</strain>
    </source>
</reference>
<keyword evidence="1" id="KW-0812">Transmembrane</keyword>